<dbReference type="AlphaFoldDB" id="A0A0A7FYM8"/>
<keyword evidence="3" id="KW-1185">Reference proteome</keyword>
<name>A0A0A7FYM8_9CLOT</name>
<evidence type="ECO:0008006" key="4">
    <source>
        <dbReference type="Google" id="ProtNLM"/>
    </source>
</evidence>
<evidence type="ECO:0000256" key="1">
    <source>
        <dbReference type="SAM" id="SignalP"/>
    </source>
</evidence>
<feature type="chain" id="PRO_5002028969" description="Secreted protein" evidence="1">
    <location>
        <begin position="19"/>
        <end position="137"/>
    </location>
</feature>
<keyword evidence="1" id="KW-0732">Signal</keyword>
<organism evidence="2 3">
    <name type="scientific">Clostridium baratii str. Sullivan</name>
    <dbReference type="NCBI Taxonomy" id="1415775"/>
    <lineage>
        <taxon>Bacteria</taxon>
        <taxon>Bacillati</taxon>
        <taxon>Bacillota</taxon>
        <taxon>Clostridia</taxon>
        <taxon>Eubacteriales</taxon>
        <taxon>Clostridiaceae</taxon>
        <taxon>Clostridium</taxon>
    </lineage>
</organism>
<evidence type="ECO:0000313" key="2">
    <source>
        <dbReference type="EMBL" id="AIY83931.1"/>
    </source>
</evidence>
<dbReference type="EMBL" id="CP006905">
    <property type="protein sequence ID" value="AIY83931.1"/>
    <property type="molecule type" value="Genomic_DNA"/>
</dbReference>
<dbReference type="KEGG" id="cbv:U729_2325"/>
<proteinExistence type="predicted"/>
<reference evidence="2 3" key="1">
    <citation type="journal article" date="2015" name="Infect. Genet. Evol.">
        <title>Genomic sequences of six botulinum neurotoxin-producing strains representing three clostridial species illustrate the mobility and diversity of botulinum neurotoxin genes.</title>
        <authorList>
            <person name="Smith T.J."/>
            <person name="Hill K.K."/>
            <person name="Xie G."/>
            <person name="Foley B.T."/>
            <person name="Williamson C.H."/>
            <person name="Foster J.T."/>
            <person name="Johnson S.L."/>
            <person name="Chertkov O."/>
            <person name="Teshima H."/>
            <person name="Gibbons H.S."/>
            <person name="Johnsky L.A."/>
            <person name="Karavis M.A."/>
            <person name="Smith L.A."/>
        </authorList>
    </citation>
    <scope>NUCLEOTIDE SEQUENCE [LARGE SCALE GENOMIC DNA]</scope>
    <source>
        <strain evidence="2">Sullivan</strain>
    </source>
</reference>
<dbReference type="HOGENOM" id="CLU_1861678_0_0_9"/>
<sequence>MVAILLMTIIIPIINAVAKEDMDNNEGAQWYIATQCDDIGICDCENSYSSHNKNLSNKLDQKGIESKIVPCNCGSKIFTRVVHSGDWNYSKPIACKHGRQGMDYIYTRRIITAYDCNRCDYYAEVDSTESKTACKGA</sequence>
<accession>A0A0A7FYM8</accession>
<gene>
    <name evidence="2" type="ORF">U729_2325</name>
</gene>
<feature type="signal peptide" evidence="1">
    <location>
        <begin position="1"/>
        <end position="18"/>
    </location>
</feature>
<dbReference type="Proteomes" id="UP000030635">
    <property type="component" value="Chromosome"/>
</dbReference>
<protein>
    <recommendedName>
        <fullName evidence="4">Secreted protein</fullName>
    </recommendedName>
</protein>
<evidence type="ECO:0000313" key="3">
    <source>
        <dbReference type="Proteomes" id="UP000030635"/>
    </source>
</evidence>